<dbReference type="PANTHER" id="PTHR46177">
    <property type="entry name" value="INTEGRASE CATALYTIC DOMAIN-CONTAINING PROTEIN"/>
    <property type="match status" value="1"/>
</dbReference>
<evidence type="ECO:0000313" key="2">
    <source>
        <dbReference type="EnsemblMetazoa" id="Aqu2.1.42982_001"/>
    </source>
</evidence>
<feature type="domain" description="Integrase core" evidence="1">
    <location>
        <begin position="80"/>
        <end position="165"/>
    </location>
</feature>
<dbReference type="InterPro" id="IPR036397">
    <property type="entry name" value="RNaseH_sf"/>
</dbReference>
<dbReference type="InterPro" id="IPR012337">
    <property type="entry name" value="RNaseH-like_sf"/>
</dbReference>
<dbReference type="InterPro" id="IPR058913">
    <property type="entry name" value="Integrase_dom_put"/>
</dbReference>
<dbReference type="EnsemblMetazoa" id="Aqu2.1.42982_001">
    <property type="protein sequence ID" value="Aqu2.1.42982_001"/>
    <property type="gene ID" value="Aqu2.1.42982"/>
</dbReference>
<sequence length="224" mass="26101">RLKFLGLRRRHCDINHDVLKHLISRLMTSSEKLKGYRVLWKHLRDKYRVFVRRDTVMKILCEVDPAGVSLRAKKQFKRRIYTNKGPNYMWHIDGYDKLSPYGIAIHGCIDGFSRIIIWLRASPTNNNPKVVARFYLEALEEIAGVPQFLRSDYGTENCTIAAIHIAFHLKNNSSIGDPYVIISIIRQELDEFKQYWQSHKIRCNKSISLPSGIPNNLFLTPGLY</sequence>
<dbReference type="OrthoDB" id="7689536at2759"/>
<name>A0A1X7VSA9_AMPQE</name>
<protein>
    <recommendedName>
        <fullName evidence="1">Integrase core domain-containing protein</fullName>
    </recommendedName>
</protein>
<dbReference type="Gene3D" id="3.30.420.10">
    <property type="entry name" value="Ribonuclease H-like superfamily/Ribonuclease H"/>
    <property type="match status" value="1"/>
</dbReference>
<dbReference type="GO" id="GO:0003676">
    <property type="term" value="F:nucleic acid binding"/>
    <property type="evidence" value="ECO:0007669"/>
    <property type="project" value="InterPro"/>
</dbReference>
<dbReference type="OMA" id="NTHKIRP"/>
<dbReference type="eggNOG" id="ENOG502QUY7">
    <property type="taxonomic scope" value="Eukaryota"/>
</dbReference>
<proteinExistence type="predicted"/>
<organism evidence="2">
    <name type="scientific">Amphimedon queenslandica</name>
    <name type="common">Sponge</name>
    <dbReference type="NCBI Taxonomy" id="400682"/>
    <lineage>
        <taxon>Eukaryota</taxon>
        <taxon>Metazoa</taxon>
        <taxon>Porifera</taxon>
        <taxon>Demospongiae</taxon>
        <taxon>Heteroscleromorpha</taxon>
        <taxon>Haplosclerida</taxon>
        <taxon>Niphatidae</taxon>
        <taxon>Amphimedon</taxon>
    </lineage>
</organism>
<reference evidence="2" key="1">
    <citation type="submission" date="2017-05" db="UniProtKB">
        <authorList>
            <consortium name="EnsemblMetazoa"/>
        </authorList>
    </citation>
    <scope>IDENTIFICATION</scope>
</reference>
<dbReference type="Pfam" id="PF24764">
    <property type="entry name" value="rva_4"/>
    <property type="match status" value="1"/>
</dbReference>
<dbReference type="InParanoid" id="A0A1X7VSA9"/>
<evidence type="ECO:0000259" key="1">
    <source>
        <dbReference type="Pfam" id="PF24764"/>
    </source>
</evidence>
<accession>A0A1X7VSA9</accession>
<dbReference type="AlphaFoldDB" id="A0A1X7VSA9"/>
<dbReference type="PANTHER" id="PTHR46177:SF1">
    <property type="entry name" value="INTEGRASE CATALYTIC DOMAIN-CONTAINING PROTEIN"/>
    <property type="match status" value="1"/>
</dbReference>
<dbReference type="SUPFAM" id="SSF53098">
    <property type="entry name" value="Ribonuclease H-like"/>
    <property type="match status" value="1"/>
</dbReference>